<feature type="non-terminal residue" evidence="2">
    <location>
        <position position="1"/>
    </location>
</feature>
<feature type="region of interest" description="Disordered" evidence="1">
    <location>
        <begin position="1"/>
        <end position="39"/>
    </location>
</feature>
<keyword evidence="3" id="KW-1185">Reference proteome</keyword>
<dbReference type="Proteomes" id="UP000257109">
    <property type="component" value="Unassembled WGS sequence"/>
</dbReference>
<evidence type="ECO:0000313" key="3">
    <source>
        <dbReference type="Proteomes" id="UP000257109"/>
    </source>
</evidence>
<protein>
    <submittedName>
        <fullName evidence="2">Uncharacterized protein</fullName>
    </submittedName>
</protein>
<organism evidence="2 3">
    <name type="scientific">Mucuna pruriens</name>
    <name type="common">Velvet bean</name>
    <name type="synonym">Dolichos pruriens</name>
    <dbReference type="NCBI Taxonomy" id="157652"/>
    <lineage>
        <taxon>Eukaryota</taxon>
        <taxon>Viridiplantae</taxon>
        <taxon>Streptophyta</taxon>
        <taxon>Embryophyta</taxon>
        <taxon>Tracheophyta</taxon>
        <taxon>Spermatophyta</taxon>
        <taxon>Magnoliopsida</taxon>
        <taxon>eudicotyledons</taxon>
        <taxon>Gunneridae</taxon>
        <taxon>Pentapetalae</taxon>
        <taxon>rosids</taxon>
        <taxon>fabids</taxon>
        <taxon>Fabales</taxon>
        <taxon>Fabaceae</taxon>
        <taxon>Papilionoideae</taxon>
        <taxon>50 kb inversion clade</taxon>
        <taxon>NPAAA clade</taxon>
        <taxon>indigoferoid/millettioid clade</taxon>
        <taxon>Phaseoleae</taxon>
        <taxon>Mucuna</taxon>
    </lineage>
</organism>
<evidence type="ECO:0000256" key="1">
    <source>
        <dbReference type="SAM" id="MobiDB-lite"/>
    </source>
</evidence>
<accession>A0A371H5J3</accession>
<dbReference type="EMBL" id="QJKJ01003543">
    <property type="protein sequence ID" value="RDX97946.1"/>
    <property type="molecule type" value="Genomic_DNA"/>
</dbReference>
<name>A0A371H5J3_MUCPR</name>
<feature type="region of interest" description="Disordered" evidence="1">
    <location>
        <begin position="72"/>
        <end position="92"/>
    </location>
</feature>
<proteinExistence type="predicted"/>
<feature type="compositionally biased region" description="Basic and acidic residues" evidence="1">
    <location>
        <begin position="1"/>
        <end position="15"/>
    </location>
</feature>
<dbReference type="AlphaFoldDB" id="A0A371H5J3"/>
<gene>
    <name evidence="2" type="ORF">CR513_19208</name>
</gene>
<sequence>MDELEKRDENEKGEESQEGESTTPRSKGRREATKLVPATKSSSIKCSKCLGKGYITLHYPNNRSMIMKEDGIVDSASSKSESSSISESNISCEYSPNKGGDLLVVRHLMNLQVMEDDASH</sequence>
<comment type="caution">
    <text evidence="2">The sequence shown here is derived from an EMBL/GenBank/DDBJ whole genome shotgun (WGS) entry which is preliminary data.</text>
</comment>
<feature type="compositionally biased region" description="Low complexity" evidence="1">
    <location>
        <begin position="73"/>
        <end position="92"/>
    </location>
</feature>
<evidence type="ECO:0000313" key="2">
    <source>
        <dbReference type="EMBL" id="RDX97946.1"/>
    </source>
</evidence>
<reference evidence="2" key="1">
    <citation type="submission" date="2018-05" db="EMBL/GenBank/DDBJ databases">
        <title>Draft genome of Mucuna pruriens seed.</title>
        <authorList>
            <person name="Nnadi N.E."/>
            <person name="Vos R."/>
            <person name="Hasami M.H."/>
            <person name="Devisetty U.K."/>
            <person name="Aguiy J.C."/>
        </authorList>
    </citation>
    <scope>NUCLEOTIDE SEQUENCE [LARGE SCALE GENOMIC DNA]</scope>
    <source>
        <strain evidence="2">JCA_2017</strain>
    </source>
</reference>